<dbReference type="Proteomes" id="UP000000628">
    <property type="component" value="Chromosome"/>
</dbReference>
<evidence type="ECO:0000313" key="5">
    <source>
        <dbReference type="Proteomes" id="UP000000628"/>
    </source>
</evidence>
<keyword evidence="1" id="KW-0378">Hydrolase</keyword>
<dbReference type="HOGENOM" id="CLU_031506_4_3_11"/>
<dbReference type="KEGG" id="jde:Jden_1956"/>
<dbReference type="PROSITE" id="PS01091">
    <property type="entry name" value="TATD_3"/>
    <property type="match status" value="1"/>
</dbReference>
<dbReference type="Pfam" id="PF01026">
    <property type="entry name" value="TatD_DNase"/>
    <property type="match status" value="1"/>
</dbReference>
<dbReference type="eggNOG" id="COG0084">
    <property type="taxonomic scope" value="Bacteria"/>
</dbReference>
<proteinExistence type="predicted"/>
<dbReference type="PIRSF" id="PIRSF005902">
    <property type="entry name" value="DNase_TatD"/>
    <property type="match status" value="1"/>
</dbReference>
<dbReference type="InterPro" id="IPR018228">
    <property type="entry name" value="DNase_TatD-rel_CS"/>
</dbReference>
<feature type="binding site" evidence="2">
    <location>
        <position position="201"/>
    </location>
    <ligand>
        <name>a divalent metal cation</name>
        <dbReference type="ChEBI" id="CHEBI:60240"/>
        <label>2</label>
    </ligand>
</feature>
<dbReference type="InterPro" id="IPR001130">
    <property type="entry name" value="TatD-like"/>
</dbReference>
<protein>
    <submittedName>
        <fullName evidence="4">TatD-related deoxyribonuclease</fullName>
    </submittedName>
</protein>
<name>C7R0D1_JONDD</name>
<evidence type="ECO:0000256" key="1">
    <source>
        <dbReference type="ARBA" id="ARBA00022801"/>
    </source>
</evidence>
<dbReference type="GO" id="GO:0016788">
    <property type="term" value="F:hydrolase activity, acting on ester bonds"/>
    <property type="evidence" value="ECO:0007669"/>
    <property type="project" value="InterPro"/>
</dbReference>
<accession>C7R0D1</accession>
<reference evidence="4 5" key="1">
    <citation type="journal article" date="2009" name="Stand. Genomic Sci.">
        <title>Complete genome sequence of Jonesia denitrificans type strain (Prevot 55134).</title>
        <authorList>
            <person name="Pukall R."/>
            <person name="Gehrich-Schroter G."/>
            <person name="Lapidus A."/>
            <person name="Nolan M."/>
            <person name="Glavina Del Rio T."/>
            <person name="Lucas S."/>
            <person name="Chen F."/>
            <person name="Tice H."/>
            <person name="Pitluck S."/>
            <person name="Cheng J.F."/>
            <person name="Copeland A."/>
            <person name="Saunders E."/>
            <person name="Brettin T."/>
            <person name="Detter J.C."/>
            <person name="Bruce D."/>
            <person name="Goodwin L."/>
            <person name="Pati A."/>
            <person name="Ivanova N."/>
            <person name="Mavromatis K."/>
            <person name="Ovchinnikova G."/>
            <person name="Chen A."/>
            <person name="Palaniappan K."/>
            <person name="Land M."/>
            <person name="Hauser L."/>
            <person name="Chang Y.J."/>
            <person name="Jeffries C.D."/>
            <person name="Chain P."/>
            <person name="Goker M."/>
            <person name="Bristow J."/>
            <person name="Eisen J.A."/>
            <person name="Markowitz V."/>
            <person name="Hugenholtz P."/>
            <person name="Kyrpides N.C."/>
            <person name="Klenk H.P."/>
            <person name="Han C."/>
        </authorList>
    </citation>
    <scope>NUCLEOTIDE SEQUENCE [LARGE SCALE GENOMIC DNA]</scope>
    <source>
        <strain evidence="5">ATCC 14870 / DSM 20603 / BCRC 15368 / CIP 55.134 / JCM 11481 / NBRC 15587 / NCTC 10816 / Prevot 55134</strain>
    </source>
</reference>
<dbReference type="Gene3D" id="3.20.20.140">
    <property type="entry name" value="Metal-dependent hydrolases"/>
    <property type="match status" value="1"/>
</dbReference>
<dbReference type="OrthoDB" id="9810005at2"/>
<organism evidence="4 5">
    <name type="scientific">Jonesia denitrificans (strain ATCC 14870 / DSM 20603 / BCRC 15368 / CIP 55.134 / JCM 11481 / NBRC 15587 / NCTC 10816 / Prevot 55134)</name>
    <name type="common">Listeria denitrificans</name>
    <dbReference type="NCBI Taxonomy" id="471856"/>
    <lineage>
        <taxon>Bacteria</taxon>
        <taxon>Bacillati</taxon>
        <taxon>Actinomycetota</taxon>
        <taxon>Actinomycetes</taxon>
        <taxon>Micrococcales</taxon>
        <taxon>Jonesiaceae</taxon>
        <taxon>Jonesia</taxon>
    </lineage>
</organism>
<dbReference type="SUPFAM" id="SSF51556">
    <property type="entry name" value="Metallo-dependent hydrolases"/>
    <property type="match status" value="1"/>
</dbReference>
<dbReference type="AlphaFoldDB" id="C7R0D1"/>
<dbReference type="GO" id="GO:0005829">
    <property type="term" value="C:cytosol"/>
    <property type="evidence" value="ECO:0007669"/>
    <property type="project" value="TreeGrafter"/>
</dbReference>
<evidence type="ECO:0000256" key="2">
    <source>
        <dbReference type="PIRSR" id="PIRSR005902-1"/>
    </source>
</evidence>
<keyword evidence="2" id="KW-0479">Metal-binding</keyword>
<dbReference type="PANTHER" id="PTHR46124:SF2">
    <property type="entry name" value="D-AMINOACYL-TRNA DEACYLASE"/>
    <property type="match status" value="1"/>
</dbReference>
<dbReference type="STRING" id="471856.Jden_1956"/>
<dbReference type="InterPro" id="IPR032466">
    <property type="entry name" value="Metal_Hydrolase"/>
</dbReference>
<feature type="binding site" evidence="2">
    <location>
        <position position="177"/>
    </location>
    <ligand>
        <name>a divalent metal cation</name>
        <dbReference type="ChEBI" id="CHEBI:60240"/>
        <label>2</label>
    </ligand>
</feature>
<feature type="region of interest" description="Disordered" evidence="3">
    <location>
        <begin position="1"/>
        <end position="20"/>
    </location>
</feature>
<evidence type="ECO:0000256" key="3">
    <source>
        <dbReference type="SAM" id="MobiDB-lite"/>
    </source>
</evidence>
<feature type="binding site" evidence="2">
    <location>
        <position position="140"/>
    </location>
    <ligand>
        <name>a divalent metal cation</name>
        <dbReference type="ChEBI" id="CHEBI:60240"/>
        <label>1</label>
    </ligand>
</feature>
<feature type="binding site" evidence="2">
    <location>
        <position position="26"/>
    </location>
    <ligand>
        <name>a divalent metal cation</name>
        <dbReference type="ChEBI" id="CHEBI:60240"/>
        <label>1</label>
    </ligand>
</feature>
<sequence length="303" mass="32771">MAKTRDRSWPPPPTPLPHPVIDNHTHLQSISHITTSEAPDHGIRGYIDAAVSVGVTRMIEVGCDLDALAPTVALTAAHPELLGALAIHPNETPLHAHTADPGPDGLDPHYSDRHSTSLADAIATVADLAAAHDQIRAIGETGLDYFRSGPHGIATQRQAFRDHIAIAKELNLALQIHDRDAHEDVIEILLADGAPQRTVFHCYSGDAAMAQVAAEQGWYLSFAGPVTFTANTGLREALRVIPTDHIMVETDAPYLTPHPYRGRPNAPYLIPHTMATIAAECGLTLEQACARIERTTVEVYGRW</sequence>
<keyword evidence="5" id="KW-1185">Reference proteome</keyword>
<dbReference type="GO" id="GO:0046872">
    <property type="term" value="F:metal ion binding"/>
    <property type="evidence" value="ECO:0007669"/>
    <property type="project" value="UniProtKB-KW"/>
</dbReference>
<gene>
    <name evidence="4" type="ordered locus">Jden_1956</name>
</gene>
<dbReference type="PANTHER" id="PTHR46124">
    <property type="entry name" value="D-AMINOACYL-TRNA DEACYLASE"/>
    <property type="match status" value="1"/>
</dbReference>
<dbReference type="RefSeq" id="WP_015772223.1">
    <property type="nucleotide sequence ID" value="NC_013174.1"/>
</dbReference>
<feature type="compositionally biased region" description="Pro residues" evidence="3">
    <location>
        <begin position="9"/>
        <end position="18"/>
    </location>
</feature>
<feature type="binding site" evidence="2">
    <location>
        <position position="251"/>
    </location>
    <ligand>
        <name>a divalent metal cation</name>
        <dbReference type="ChEBI" id="CHEBI:60240"/>
        <label>1</label>
    </ligand>
</feature>
<evidence type="ECO:0000313" key="4">
    <source>
        <dbReference type="EMBL" id="ACV09595.1"/>
    </source>
</evidence>
<feature type="binding site" evidence="2">
    <location>
        <position position="24"/>
    </location>
    <ligand>
        <name>a divalent metal cation</name>
        <dbReference type="ChEBI" id="CHEBI:60240"/>
        <label>1</label>
    </ligand>
</feature>
<dbReference type="CDD" id="cd01310">
    <property type="entry name" value="TatD_DNAse"/>
    <property type="match status" value="1"/>
</dbReference>
<dbReference type="EMBL" id="CP001706">
    <property type="protein sequence ID" value="ACV09595.1"/>
    <property type="molecule type" value="Genomic_DNA"/>
</dbReference>